<name>A0A2V3IGT9_9FLOR</name>
<sequence length="132" mass="14208">MSRPRKARSRSASVPGSYGLPQTLPPLPRDVLEVPGGDYQGPASLGARSDNGAPPARGLADPAPNAAAAPSLTSNQYSLWELEAQLRILKSSQVALLPDLTALRVRFDTFDVRDVTNDFRALRSEVNKLLDN</sequence>
<feature type="region of interest" description="Disordered" evidence="1">
    <location>
        <begin position="1"/>
        <end position="68"/>
    </location>
</feature>
<organism evidence="2 3">
    <name type="scientific">Gracilariopsis chorda</name>
    <dbReference type="NCBI Taxonomy" id="448386"/>
    <lineage>
        <taxon>Eukaryota</taxon>
        <taxon>Rhodophyta</taxon>
        <taxon>Florideophyceae</taxon>
        <taxon>Rhodymeniophycidae</taxon>
        <taxon>Gracilariales</taxon>
        <taxon>Gracilariaceae</taxon>
        <taxon>Gracilariopsis</taxon>
    </lineage>
</organism>
<reference evidence="2 3" key="1">
    <citation type="journal article" date="2018" name="Mol. Biol. Evol.">
        <title>Analysis of the draft genome of the red seaweed Gracilariopsis chorda provides insights into genome size evolution in Rhodophyta.</title>
        <authorList>
            <person name="Lee J."/>
            <person name="Yang E.C."/>
            <person name="Graf L."/>
            <person name="Yang J.H."/>
            <person name="Qiu H."/>
            <person name="Zel Zion U."/>
            <person name="Chan C.X."/>
            <person name="Stephens T.G."/>
            <person name="Weber A.P.M."/>
            <person name="Boo G.H."/>
            <person name="Boo S.M."/>
            <person name="Kim K.M."/>
            <person name="Shin Y."/>
            <person name="Jung M."/>
            <person name="Lee S.J."/>
            <person name="Yim H.S."/>
            <person name="Lee J.H."/>
            <person name="Bhattacharya D."/>
            <person name="Yoon H.S."/>
        </authorList>
    </citation>
    <scope>NUCLEOTIDE SEQUENCE [LARGE SCALE GENOMIC DNA]</scope>
    <source>
        <strain evidence="2 3">SKKU-2015</strain>
        <tissue evidence="2">Whole body</tissue>
    </source>
</reference>
<comment type="caution">
    <text evidence="2">The sequence shown here is derived from an EMBL/GenBank/DDBJ whole genome shotgun (WGS) entry which is preliminary data.</text>
</comment>
<keyword evidence="3" id="KW-1185">Reference proteome</keyword>
<evidence type="ECO:0000256" key="1">
    <source>
        <dbReference type="SAM" id="MobiDB-lite"/>
    </source>
</evidence>
<dbReference type="EMBL" id="NBIV01000223">
    <property type="protein sequence ID" value="PXF41304.1"/>
    <property type="molecule type" value="Genomic_DNA"/>
</dbReference>
<accession>A0A2V3IGT9</accession>
<dbReference type="AlphaFoldDB" id="A0A2V3IGT9"/>
<protein>
    <submittedName>
        <fullName evidence="2">Uncharacterized protein</fullName>
    </submittedName>
</protein>
<proteinExistence type="predicted"/>
<evidence type="ECO:0000313" key="3">
    <source>
        <dbReference type="Proteomes" id="UP000247409"/>
    </source>
</evidence>
<gene>
    <name evidence="2" type="ORF">BWQ96_08979</name>
</gene>
<evidence type="ECO:0000313" key="2">
    <source>
        <dbReference type="EMBL" id="PXF41304.1"/>
    </source>
</evidence>
<dbReference type="Proteomes" id="UP000247409">
    <property type="component" value="Unassembled WGS sequence"/>
</dbReference>